<evidence type="ECO:0000313" key="2">
    <source>
        <dbReference type="EMBL" id="NPT43109.1"/>
    </source>
</evidence>
<proteinExistence type="predicted"/>
<dbReference type="InterPro" id="IPR025496">
    <property type="entry name" value="DUF4387"/>
</dbReference>
<name>A0ABX2BR03_9BURK</name>
<dbReference type="Proteomes" id="UP000652198">
    <property type="component" value="Unassembled WGS sequence"/>
</dbReference>
<evidence type="ECO:0000313" key="3">
    <source>
        <dbReference type="Proteomes" id="UP000652198"/>
    </source>
</evidence>
<sequence length="107" mass="11868">MARLRDLAKLIRTKNAGPFLLTLDIMFPDRRTYDRVVASGVIKKESMARFFSVDESKVRLFNYEPANAIKVTVPRLVTSGDPADTDLFGGQQFGPLVNVEVPDLPAA</sequence>
<organism evidence="2 3">
    <name type="scientific">Paraburkholderia solitsugae</name>
    <dbReference type="NCBI Taxonomy" id="2675748"/>
    <lineage>
        <taxon>Bacteria</taxon>
        <taxon>Pseudomonadati</taxon>
        <taxon>Pseudomonadota</taxon>
        <taxon>Betaproteobacteria</taxon>
        <taxon>Burkholderiales</taxon>
        <taxon>Burkholderiaceae</taxon>
        <taxon>Paraburkholderia</taxon>
    </lineage>
</organism>
<dbReference type="Pfam" id="PF14330">
    <property type="entry name" value="DUF4387"/>
    <property type="match status" value="1"/>
</dbReference>
<feature type="domain" description="DUF4387" evidence="1">
    <location>
        <begin position="4"/>
        <end position="100"/>
    </location>
</feature>
<evidence type="ECO:0000259" key="1">
    <source>
        <dbReference type="Pfam" id="PF14330"/>
    </source>
</evidence>
<accession>A0ABX2BR03</accession>
<dbReference type="EMBL" id="WOEY01000067">
    <property type="protein sequence ID" value="NPT43109.1"/>
    <property type="molecule type" value="Genomic_DNA"/>
</dbReference>
<keyword evidence="3" id="KW-1185">Reference proteome</keyword>
<gene>
    <name evidence="2" type="ORF">GNZ12_17675</name>
</gene>
<dbReference type="RefSeq" id="WP_172312030.1">
    <property type="nucleotide sequence ID" value="NZ_WOEY01000067.1"/>
</dbReference>
<reference evidence="2 3" key="1">
    <citation type="submission" date="2019-11" db="EMBL/GenBank/DDBJ databases">
        <title>Metabolism of dissolved organic matter in forest soils.</title>
        <authorList>
            <person name="Cyle K.T."/>
            <person name="Wilhelm R.C."/>
            <person name="Martinez C.E."/>
        </authorList>
    </citation>
    <scope>NUCLEOTIDE SEQUENCE [LARGE SCALE GENOMIC DNA]</scope>
    <source>
        <strain evidence="2 3">1N</strain>
    </source>
</reference>
<comment type="caution">
    <text evidence="2">The sequence shown here is derived from an EMBL/GenBank/DDBJ whole genome shotgun (WGS) entry which is preliminary data.</text>
</comment>
<protein>
    <submittedName>
        <fullName evidence="2">DUF4387 family protein</fullName>
    </submittedName>
</protein>